<dbReference type="SUPFAM" id="SSF51197">
    <property type="entry name" value="Clavaminate synthase-like"/>
    <property type="match status" value="1"/>
</dbReference>
<organism evidence="1">
    <name type="scientific">Sesamum angustifolium</name>
    <dbReference type="NCBI Taxonomy" id="2727405"/>
    <lineage>
        <taxon>Eukaryota</taxon>
        <taxon>Viridiplantae</taxon>
        <taxon>Streptophyta</taxon>
        <taxon>Embryophyta</taxon>
        <taxon>Tracheophyta</taxon>
        <taxon>Spermatophyta</taxon>
        <taxon>Magnoliopsida</taxon>
        <taxon>eudicotyledons</taxon>
        <taxon>Gunneridae</taxon>
        <taxon>Pentapetalae</taxon>
        <taxon>asterids</taxon>
        <taxon>lamiids</taxon>
        <taxon>Lamiales</taxon>
        <taxon>Pedaliaceae</taxon>
        <taxon>Sesamum</taxon>
    </lineage>
</organism>
<dbReference type="AlphaFoldDB" id="A0AAW2NYQ1"/>
<reference evidence="1" key="2">
    <citation type="journal article" date="2024" name="Plant">
        <title>Genomic evolution and insights into agronomic trait innovations of Sesamum species.</title>
        <authorList>
            <person name="Miao H."/>
            <person name="Wang L."/>
            <person name="Qu L."/>
            <person name="Liu H."/>
            <person name="Sun Y."/>
            <person name="Le M."/>
            <person name="Wang Q."/>
            <person name="Wei S."/>
            <person name="Zheng Y."/>
            <person name="Lin W."/>
            <person name="Duan Y."/>
            <person name="Cao H."/>
            <person name="Xiong S."/>
            <person name="Wang X."/>
            <person name="Wei L."/>
            <person name="Li C."/>
            <person name="Ma Q."/>
            <person name="Ju M."/>
            <person name="Zhao R."/>
            <person name="Li G."/>
            <person name="Mu C."/>
            <person name="Tian Q."/>
            <person name="Mei H."/>
            <person name="Zhang T."/>
            <person name="Gao T."/>
            <person name="Zhang H."/>
        </authorList>
    </citation>
    <scope>NUCLEOTIDE SEQUENCE</scope>
    <source>
        <strain evidence="1">G01</strain>
    </source>
</reference>
<protein>
    <submittedName>
        <fullName evidence="1">1-aminocyclopropane-1-carboxylate oxidase</fullName>
    </submittedName>
</protein>
<proteinExistence type="predicted"/>
<name>A0AAW2NYQ1_9LAMI</name>
<gene>
    <name evidence="1" type="ORF">Sangu_1128300</name>
</gene>
<evidence type="ECO:0000313" key="1">
    <source>
        <dbReference type="EMBL" id="KAL0349005.1"/>
    </source>
</evidence>
<accession>A0AAW2NYQ1</accession>
<sequence length="103" mass="11254">MAGGFDVSAAGDQQYDRMEMLKAFDQTEAGVKGLIDSGLTKIPKIFVRPSEELAQDQLTYTNIQVQVPVIDLSGILDADGRKQIVEQVRMASETWGFFPGGES</sequence>
<dbReference type="Gene3D" id="2.60.120.330">
    <property type="entry name" value="B-lactam Antibiotic, Isopenicillin N Synthase, Chain"/>
    <property type="match status" value="1"/>
</dbReference>
<dbReference type="EMBL" id="JACGWK010000006">
    <property type="protein sequence ID" value="KAL0349005.1"/>
    <property type="molecule type" value="Genomic_DNA"/>
</dbReference>
<reference evidence="1" key="1">
    <citation type="submission" date="2020-06" db="EMBL/GenBank/DDBJ databases">
        <authorList>
            <person name="Li T."/>
            <person name="Hu X."/>
            <person name="Zhang T."/>
            <person name="Song X."/>
            <person name="Zhang H."/>
            <person name="Dai N."/>
            <person name="Sheng W."/>
            <person name="Hou X."/>
            <person name="Wei L."/>
        </authorList>
    </citation>
    <scope>NUCLEOTIDE SEQUENCE</scope>
    <source>
        <strain evidence="1">G01</strain>
        <tissue evidence="1">Leaf</tissue>
    </source>
</reference>
<dbReference type="InterPro" id="IPR027443">
    <property type="entry name" value="IPNS-like_sf"/>
</dbReference>
<comment type="caution">
    <text evidence="1">The sequence shown here is derived from an EMBL/GenBank/DDBJ whole genome shotgun (WGS) entry which is preliminary data.</text>
</comment>